<feature type="transmembrane region" description="Helical" evidence="9">
    <location>
        <begin position="24"/>
        <end position="52"/>
    </location>
</feature>
<keyword evidence="6 9" id="KW-0472">Membrane</keyword>
<sequence length="341" mass="37752">MGSKDSSSTASDPRERVKDCCRKLVAFMCTQVGVGGLVVSYAIVGAVCFINIESKVEYPELAEVREHSKQTAARLWLISQELNVLNESLWRRKVDSALMGFQGAVVDAARKGYDGRTAEAMWSFPAALMFSLSIFTMIGFGNLVPRTTWGKAATVVYAVFGVPLYVLYFMNMGKVLAQTFRWLYTRLYECSTPRPAGSTGPGPRVIVPSTACLWVISGYVLTGTIMFAEWEQWSYLDSCYFCVTSLCKIGFGDFVPGATLSDGEGDGKGGDDGGIQTRRVITFVYLLLGLGLIAMCYNLMREEVRVKVRQLKDDVGHCLDELHLRAATCYRGPSPEQDYMY</sequence>
<feature type="transmembrane region" description="Helical" evidence="9">
    <location>
        <begin position="239"/>
        <end position="260"/>
    </location>
</feature>
<evidence type="ECO:0000256" key="5">
    <source>
        <dbReference type="ARBA" id="ARBA00023065"/>
    </source>
</evidence>
<dbReference type="RefSeq" id="XP_052132549.1">
    <property type="nucleotide sequence ID" value="XM_052276589.1"/>
</dbReference>
<dbReference type="InterPro" id="IPR013099">
    <property type="entry name" value="K_chnl_dom"/>
</dbReference>
<dbReference type="KEGG" id="foc:127750315"/>
<evidence type="ECO:0000256" key="6">
    <source>
        <dbReference type="ARBA" id="ARBA00023136"/>
    </source>
</evidence>
<feature type="domain" description="Potassium channel" evidence="10">
    <location>
        <begin position="215"/>
        <end position="302"/>
    </location>
</feature>
<dbReference type="RefSeq" id="XP_052127659.1">
    <property type="nucleotide sequence ID" value="XM_052271699.1"/>
</dbReference>
<evidence type="ECO:0000256" key="2">
    <source>
        <dbReference type="ARBA" id="ARBA00022448"/>
    </source>
</evidence>
<dbReference type="Proteomes" id="UP000504606">
    <property type="component" value="Unplaced"/>
</dbReference>
<evidence type="ECO:0000256" key="9">
    <source>
        <dbReference type="SAM" id="Phobius"/>
    </source>
</evidence>
<feature type="transmembrane region" description="Helical" evidence="9">
    <location>
        <begin position="120"/>
        <end position="140"/>
    </location>
</feature>
<evidence type="ECO:0000256" key="7">
    <source>
        <dbReference type="ARBA" id="ARBA00023303"/>
    </source>
</evidence>
<organism evidence="11 13">
    <name type="scientific">Frankliniella occidentalis</name>
    <name type="common">Western flower thrips</name>
    <name type="synonym">Euthrips occidentalis</name>
    <dbReference type="NCBI Taxonomy" id="133901"/>
    <lineage>
        <taxon>Eukaryota</taxon>
        <taxon>Metazoa</taxon>
        <taxon>Ecdysozoa</taxon>
        <taxon>Arthropoda</taxon>
        <taxon>Hexapoda</taxon>
        <taxon>Insecta</taxon>
        <taxon>Pterygota</taxon>
        <taxon>Neoptera</taxon>
        <taxon>Paraneoptera</taxon>
        <taxon>Thysanoptera</taxon>
        <taxon>Terebrantia</taxon>
        <taxon>Thripoidea</taxon>
        <taxon>Thripidae</taxon>
        <taxon>Frankliniella</taxon>
    </lineage>
</organism>
<dbReference type="Pfam" id="PF07885">
    <property type="entry name" value="Ion_trans_2"/>
    <property type="match status" value="2"/>
</dbReference>
<dbReference type="PANTHER" id="PTHR11003">
    <property type="entry name" value="POTASSIUM CHANNEL, SUBFAMILY K"/>
    <property type="match status" value="1"/>
</dbReference>
<dbReference type="GO" id="GO:0022841">
    <property type="term" value="F:potassium ion leak channel activity"/>
    <property type="evidence" value="ECO:0007669"/>
    <property type="project" value="TreeGrafter"/>
</dbReference>
<keyword evidence="5 8" id="KW-0406">Ion transport</keyword>
<feature type="transmembrane region" description="Helical" evidence="9">
    <location>
        <begin position="280"/>
        <end position="300"/>
    </location>
</feature>
<evidence type="ECO:0000259" key="10">
    <source>
        <dbReference type="Pfam" id="PF07885"/>
    </source>
</evidence>
<evidence type="ECO:0000256" key="4">
    <source>
        <dbReference type="ARBA" id="ARBA00022989"/>
    </source>
</evidence>
<keyword evidence="11" id="KW-1185">Reference proteome</keyword>
<dbReference type="SUPFAM" id="SSF81324">
    <property type="entry name" value="Voltage-gated potassium channels"/>
    <property type="match status" value="2"/>
</dbReference>
<dbReference type="GO" id="GO:0015271">
    <property type="term" value="F:outward rectifier potassium channel activity"/>
    <property type="evidence" value="ECO:0007669"/>
    <property type="project" value="TreeGrafter"/>
</dbReference>
<dbReference type="GeneID" id="127752060"/>
<keyword evidence="7 8" id="KW-0407">Ion channel</keyword>
<evidence type="ECO:0000313" key="11">
    <source>
        <dbReference type="Proteomes" id="UP000504606"/>
    </source>
</evidence>
<dbReference type="GO" id="GO:0005886">
    <property type="term" value="C:plasma membrane"/>
    <property type="evidence" value="ECO:0007669"/>
    <property type="project" value="TreeGrafter"/>
</dbReference>
<evidence type="ECO:0000256" key="8">
    <source>
        <dbReference type="RuleBase" id="RU003857"/>
    </source>
</evidence>
<protein>
    <submittedName>
        <fullName evidence="12 13">Potassium channel subfamily K member 9</fullName>
    </submittedName>
</protein>
<feature type="domain" description="Potassium channel" evidence="10">
    <location>
        <begin position="120"/>
        <end position="177"/>
    </location>
</feature>
<name>A0A9C6XCF0_FRAOC</name>
<dbReference type="GO" id="GO:0030322">
    <property type="term" value="P:stabilization of membrane potential"/>
    <property type="evidence" value="ECO:0007669"/>
    <property type="project" value="TreeGrafter"/>
</dbReference>
<evidence type="ECO:0000256" key="1">
    <source>
        <dbReference type="ARBA" id="ARBA00004141"/>
    </source>
</evidence>
<dbReference type="KEGG" id="foc:127752060"/>
<keyword evidence="2 8" id="KW-0813">Transport</keyword>
<dbReference type="PANTHER" id="PTHR11003:SF87">
    <property type="entry name" value="POTASSIUM CHANNEL DOMAIN-CONTAINING PROTEIN"/>
    <property type="match status" value="1"/>
</dbReference>
<reference evidence="12 13" key="1">
    <citation type="submission" date="2025-04" db="UniProtKB">
        <authorList>
            <consortium name="RefSeq"/>
        </authorList>
    </citation>
    <scope>IDENTIFICATION</scope>
    <source>
        <tissue evidence="12 13">Whole organism</tissue>
    </source>
</reference>
<keyword evidence="3 8" id="KW-0812">Transmembrane</keyword>
<dbReference type="InterPro" id="IPR003280">
    <property type="entry name" value="2pore_dom_K_chnl"/>
</dbReference>
<dbReference type="PRINTS" id="PR01333">
    <property type="entry name" value="2POREKCHANEL"/>
</dbReference>
<dbReference type="AlphaFoldDB" id="A0A9C6XCF0"/>
<proteinExistence type="inferred from homology"/>
<feature type="transmembrane region" description="Helical" evidence="9">
    <location>
        <begin position="205"/>
        <end position="227"/>
    </location>
</feature>
<feature type="transmembrane region" description="Helical" evidence="9">
    <location>
        <begin position="152"/>
        <end position="170"/>
    </location>
</feature>
<dbReference type="Gene3D" id="1.10.287.70">
    <property type="match status" value="1"/>
</dbReference>
<accession>A0A9C6XCF0</accession>
<evidence type="ECO:0000256" key="3">
    <source>
        <dbReference type="ARBA" id="ARBA00022692"/>
    </source>
</evidence>
<comment type="similarity">
    <text evidence="8">Belongs to the two pore domain potassium channel (TC 1.A.1.8) family.</text>
</comment>
<evidence type="ECO:0000313" key="13">
    <source>
        <dbReference type="RefSeq" id="XP_052132549.1"/>
    </source>
</evidence>
<dbReference type="OrthoDB" id="297496at2759"/>
<keyword evidence="4 9" id="KW-1133">Transmembrane helix</keyword>
<gene>
    <name evidence="13" type="primary">LOC127752060</name>
    <name evidence="12" type="synonym">LOC127750315</name>
</gene>
<comment type="subcellular location">
    <subcellularLocation>
        <location evidence="1">Membrane</location>
        <topology evidence="1">Multi-pass membrane protein</topology>
    </subcellularLocation>
</comment>
<evidence type="ECO:0000313" key="12">
    <source>
        <dbReference type="RefSeq" id="XP_052127659.1"/>
    </source>
</evidence>